<comment type="caution">
    <text evidence="2">The sequence shown here is derived from an EMBL/GenBank/DDBJ whole genome shotgun (WGS) entry which is preliminary data.</text>
</comment>
<dbReference type="EMBL" id="JAOQAZ010000004">
    <property type="protein sequence ID" value="KAJ4266991.1"/>
    <property type="molecule type" value="Genomic_DNA"/>
</dbReference>
<sequence length="140" mass="15306">MSFIICCITALFTGITSATIQPFPRAANSSTAAARIVLGNSENVYIVDFFPNAPPSSLSLRSLDKQVPGVPSWMVFTSLDQLYAVNETSSGLRHLELDLDADQLRLKREREASTGVVHLAFNKYKTHLVRSAYGEGTVDV</sequence>
<name>A0A9W8VIK8_9HYPO</name>
<dbReference type="InterPro" id="IPR015943">
    <property type="entry name" value="WD40/YVTN_repeat-like_dom_sf"/>
</dbReference>
<dbReference type="AlphaFoldDB" id="A0A9W8VIK8"/>
<keyword evidence="3" id="KW-1185">Reference proteome</keyword>
<organism evidence="2 3">
    <name type="scientific">Fusarium torreyae</name>
    <dbReference type="NCBI Taxonomy" id="1237075"/>
    <lineage>
        <taxon>Eukaryota</taxon>
        <taxon>Fungi</taxon>
        <taxon>Dikarya</taxon>
        <taxon>Ascomycota</taxon>
        <taxon>Pezizomycotina</taxon>
        <taxon>Sordariomycetes</taxon>
        <taxon>Hypocreomycetidae</taxon>
        <taxon>Hypocreales</taxon>
        <taxon>Nectriaceae</taxon>
        <taxon>Fusarium</taxon>
    </lineage>
</organism>
<evidence type="ECO:0000313" key="3">
    <source>
        <dbReference type="Proteomes" id="UP001152049"/>
    </source>
</evidence>
<dbReference type="Pfam" id="PF10282">
    <property type="entry name" value="Lactonase"/>
    <property type="match status" value="1"/>
</dbReference>
<dbReference type="Gene3D" id="2.130.10.10">
    <property type="entry name" value="YVTN repeat-like/Quinoprotein amine dehydrogenase"/>
    <property type="match status" value="1"/>
</dbReference>
<gene>
    <name evidence="2" type="ORF">NW762_003089</name>
</gene>
<proteinExistence type="predicted"/>
<evidence type="ECO:0000313" key="2">
    <source>
        <dbReference type="EMBL" id="KAJ4266991.1"/>
    </source>
</evidence>
<dbReference type="InterPro" id="IPR019405">
    <property type="entry name" value="Lactonase_7-beta_prop"/>
</dbReference>
<reference evidence="2" key="1">
    <citation type="submission" date="2022-09" db="EMBL/GenBank/DDBJ databases">
        <title>Fusarium specimens isolated from Avocado Roots.</title>
        <authorList>
            <person name="Stajich J."/>
            <person name="Roper C."/>
            <person name="Heimlech-Rivalta G."/>
        </authorList>
    </citation>
    <scope>NUCLEOTIDE SEQUENCE</scope>
    <source>
        <strain evidence="2">CF00136</strain>
    </source>
</reference>
<evidence type="ECO:0000256" key="1">
    <source>
        <dbReference type="SAM" id="SignalP"/>
    </source>
</evidence>
<protein>
    <submittedName>
        <fullName evidence="2">Uncharacterized protein</fullName>
    </submittedName>
</protein>
<feature type="signal peptide" evidence="1">
    <location>
        <begin position="1"/>
        <end position="18"/>
    </location>
</feature>
<keyword evidence="1" id="KW-0732">Signal</keyword>
<dbReference type="Proteomes" id="UP001152049">
    <property type="component" value="Unassembled WGS sequence"/>
</dbReference>
<feature type="chain" id="PRO_5040826698" evidence="1">
    <location>
        <begin position="19"/>
        <end position="140"/>
    </location>
</feature>
<accession>A0A9W8VIK8</accession>